<dbReference type="Pfam" id="PF24808">
    <property type="entry name" value="DUF7707"/>
    <property type="match status" value="1"/>
</dbReference>
<accession>A0A7C8VJH7</accession>
<evidence type="ECO:0000256" key="2">
    <source>
        <dbReference type="SAM" id="Phobius"/>
    </source>
</evidence>
<dbReference type="InterPro" id="IPR056124">
    <property type="entry name" value="DUF7707"/>
</dbReference>
<feature type="region of interest" description="Disordered" evidence="1">
    <location>
        <begin position="435"/>
        <end position="484"/>
    </location>
</feature>
<keyword evidence="2" id="KW-1133">Transmembrane helix</keyword>
<feature type="domain" description="DUF7707" evidence="4">
    <location>
        <begin position="22"/>
        <end position="116"/>
    </location>
</feature>
<name>A0A7C8VJH7_ORBOL</name>
<feature type="compositionally biased region" description="Basic and acidic residues" evidence="1">
    <location>
        <begin position="542"/>
        <end position="557"/>
    </location>
</feature>
<dbReference type="Proteomes" id="UP000474640">
    <property type="component" value="Unassembled WGS sequence"/>
</dbReference>
<evidence type="ECO:0000259" key="4">
    <source>
        <dbReference type="Pfam" id="PF24808"/>
    </source>
</evidence>
<feature type="region of interest" description="Disordered" evidence="1">
    <location>
        <begin position="120"/>
        <end position="238"/>
    </location>
</feature>
<feature type="compositionally biased region" description="Polar residues" evidence="1">
    <location>
        <begin position="202"/>
        <end position="221"/>
    </location>
</feature>
<feature type="compositionally biased region" description="Low complexity" evidence="1">
    <location>
        <begin position="435"/>
        <end position="453"/>
    </location>
</feature>
<feature type="signal peptide" evidence="3">
    <location>
        <begin position="1"/>
        <end position="19"/>
    </location>
</feature>
<feature type="transmembrane region" description="Helical" evidence="2">
    <location>
        <begin position="246"/>
        <end position="267"/>
    </location>
</feature>
<gene>
    <name evidence="5" type="ORF">TWF970_006968</name>
</gene>
<dbReference type="PANTHER" id="PTHR38118:SF2">
    <property type="entry name" value="CDP-ALCOHOL PHOSPHATIDYLTRANSFERASE PROTEIN"/>
    <property type="match status" value="1"/>
</dbReference>
<dbReference type="EMBL" id="JAABOJ010000039">
    <property type="protein sequence ID" value="KAF3275245.1"/>
    <property type="molecule type" value="Genomic_DNA"/>
</dbReference>
<feature type="compositionally biased region" description="Polar residues" evidence="1">
    <location>
        <begin position="130"/>
        <end position="179"/>
    </location>
</feature>
<evidence type="ECO:0000256" key="3">
    <source>
        <dbReference type="SAM" id="SignalP"/>
    </source>
</evidence>
<feature type="compositionally biased region" description="Acidic residues" evidence="1">
    <location>
        <begin position="558"/>
        <end position="574"/>
    </location>
</feature>
<feature type="chain" id="PRO_5028890878" description="DUF7707 domain-containing protein" evidence="3">
    <location>
        <begin position="20"/>
        <end position="595"/>
    </location>
</feature>
<feature type="compositionally biased region" description="Low complexity" evidence="1">
    <location>
        <begin position="460"/>
        <end position="475"/>
    </location>
</feature>
<organism evidence="5 6">
    <name type="scientific">Orbilia oligospora</name>
    <name type="common">Nematode-trapping fungus</name>
    <name type="synonym">Arthrobotrys oligospora</name>
    <dbReference type="NCBI Taxonomy" id="2813651"/>
    <lineage>
        <taxon>Eukaryota</taxon>
        <taxon>Fungi</taxon>
        <taxon>Dikarya</taxon>
        <taxon>Ascomycota</taxon>
        <taxon>Pezizomycotina</taxon>
        <taxon>Orbiliomycetes</taxon>
        <taxon>Orbiliales</taxon>
        <taxon>Orbiliaceae</taxon>
        <taxon>Orbilia</taxon>
    </lineage>
</organism>
<feature type="compositionally biased region" description="Basic residues" evidence="1">
    <location>
        <begin position="531"/>
        <end position="541"/>
    </location>
</feature>
<dbReference type="PANTHER" id="PTHR38118">
    <property type="entry name" value="ANCHORED CELL WALL PROTEIN 11-RELATED"/>
    <property type="match status" value="1"/>
</dbReference>
<feature type="compositionally biased region" description="Acidic residues" evidence="1">
    <location>
        <begin position="583"/>
        <end position="595"/>
    </location>
</feature>
<feature type="region of interest" description="Disordered" evidence="1">
    <location>
        <begin position="526"/>
        <end position="595"/>
    </location>
</feature>
<keyword evidence="2" id="KW-0472">Membrane</keyword>
<feature type="compositionally biased region" description="Low complexity" evidence="1">
    <location>
        <begin position="180"/>
        <end position="194"/>
    </location>
</feature>
<reference evidence="5 6" key="1">
    <citation type="submission" date="2020-01" db="EMBL/GenBank/DDBJ databases">
        <authorList>
            <person name="Palmer J.M."/>
        </authorList>
    </citation>
    <scope>NUCLEOTIDE SEQUENCE [LARGE SCALE GENOMIC DNA]</scope>
    <source>
        <strain evidence="5 6">TWF970</strain>
    </source>
</reference>
<protein>
    <recommendedName>
        <fullName evidence="4">DUF7707 domain-containing protein</fullName>
    </recommendedName>
</protein>
<evidence type="ECO:0000313" key="6">
    <source>
        <dbReference type="Proteomes" id="UP000474640"/>
    </source>
</evidence>
<dbReference type="AlphaFoldDB" id="A0A7C8VJH7"/>
<sequence>MQRWSQLAVPLILLFTASAQTTIDPSTVPSSTRSTWCQGNLQACPLICGGGTSVNSCDRDTLEYECICSDGSTPDLSQYALTLPYFVCQEVRSRCIANGANNLEGQAECNSLQCASATPGANSGGEITTDPATVTSVGGSSPSDPAVSEVSSQTSDIVTDLNTPNDPSTSTEGQSTIPQETTSTTSSSESSSTSLGLDAPSRTAQSSTTSTNDPSATSNDPSIEETGTRNSGDGGGGGKKGLSTGAIAGIAVGVGVPVLLILLFLAYKWGSRRAKDPPTLAPAPVEKNPQWQVSLGLSAQKSLPGYLRPTIASSMRTVSKSRTLPAAPKQRTVLPVQLRGGVVPQGAKKAMAKVGVAATPRQTLATMTKKMMTKPTALPKAPVEGPETVPGKLVDLSVKDTKTEMTETTAALPEAPVEGPETVPGKLAAFSATTAETAETTAPAAPAEGPETASGKLVVSSAATTTTTTTTTTKAPSRKRRPRARKVWTLGDLVEIFKKESPRGALLVGKLGLWQQKAQRFLARFPEQEKRKRREKRVKSFRNKEGHFAMRKTRLETVDEGEEEGEQSEEDSEEGTVIRGDFESEDEGEYEEEED</sequence>
<evidence type="ECO:0000256" key="1">
    <source>
        <dbReference type="SAM" id="MobiDB-lite"/>
    </source>
</evidence>
<proteinExistence type="predicted"/>
<dbReference type="OrthoDB" id="2121879at2759"/>
<keyword evidence="3" id="KW-0732">Signal</keyword>
<keyword evidence="2" id="KW-0812">Transmembrane</keyword>
<comment type="caution">
    <text evidence="5">The sequence shown here is derived from an EMBL/GenBank/DDBJ whole genome shotgun (WGS) entry which is preliminary data.</text>
</comment>
<evidence type="ECO:0000313" key="5">
    <source>
        <dbReference type="EMBL" id="KAF3275245.1"/>
    </source>
</evidence>